<sequence>MKLFSLHLLILKLSKSIKTNDHSTLILVKEALINYYNGSFLNSEAVLAETKISISKFLVDRTATPKSCEIMKALISNTISTLTIEGARHFVGDLILVADASISALEEVKLICDTRRLLKRRGRYYYSGRSGSDIAKVGYTLGGESGRKGSGSSSKLYCEGKTTDGCLLQYVLVSSLG</sequence>
<organism evidence="1">
    <name type="scientific">Grapevine leafroll-associated virus 3</name>
    <dbReference type="NCBI Taxonomy" id="55951"/>
    <lineage>
        <taxon>Viruses</taxon>
        <taxon>Riboviria</taxon>
        <taxon>Orthornavirae</taxon>
        <taxon>Kitrinoviricota</taxon>
        <taxon>Alsuviricetes</taxon>
        <taxon>Martellivirales</taxon>
        <taxon>Closteroviridae</taxon>
        <taxon>Ampelovirus</taxon>
        <taxon>Ampelovirus trivitis</taxon>
    </lineage>
</organism>
<protein>
    <submittedName>
        <fullName evidence="1">19.6 kDa protein</fullName>
    </submittedName>
</protein>
<dbReference type="EMBL" id="JX220899">
    <property type="protein sequence ID" value="AGE45901.1"/>
    <property type="molecule type" value="Genomic_RNA"/>
</dbReference>
<accession>L8AAJ6</accession>
<name>L8AAJ6_9CLOS</name>
<proteinExistence type="predicted"/>
<reference evidence="1" key="1">
    <citation type="journal article" date="2013" name="J. Virol. Methods">
        <title>Generic and sequence-variant specific molecular assays for the detection of the highly variable Grapevine leafroll-associated virus 3.</title>
        <authorList>
            <person name="Chooi K.M."/>
            <person name="Cohen D."/>
            <person name="Pearson M.N."/>
        </authorList>
    </citation>
    <scope>NUCLEOTIDE SEQUENCE</scope>
    <source>
        <strain evidence="1">NZ2</strain>
    </source>
</reference>
<evidence type="ECO:0000313" key="1">
    <source>
        <dbReference type="EMBL" id="AGE45901.1"/>
    </source>
</evidence>